<reference evidence="1" key="1">
    <citation type="submission" date="2013-07" db="EMBL/GenBank/DDBJ databases">
        <title>The Genome Sequence of Cryptococcus dejecticola CBS10117.</title>
        <authorList>
            <consortium name="The Broad Institute Genome Sequencing Platform"/>
            <person name="Cuomo C."/>
            <person name="Litvintseva A."/>
            <person name="Chen Y."/>
            <person name="Heitman J."/>
            <person name="Sun S."/>
            <person name="Springer D."/>
            <person name="Dromer F."/>
            <person name="Young S.K."/>
            <person name="Zeng Q."/>
            <person name="Gargeya S."/>
            <person name="Fitzgerald M."/>
            <person name="Abouelleil A."/>
            <person name="Alvarado L."/>
            <person name="Berlin A.M."/>
            <person name="Chapman S.B."/>
            <person name="Dewar J."/>
            <person name="Goldberg J."/>
            <person name="Griggs A."/>
            <person name="Gujja S."/>
            <person name="Hansen M."/>
            <person name="Howarth C."/>
            <person name="Imamovic A."/>
            <person name="Larimer J."/>
            <person name="McCowan C."/>
            <person name="Murphy C."/>
            <person name="Pearson M."/>
            <person name="Priest M."/>
            <person name="Roberts A."/>
            <person name="Saif S."/>
            <person name="Shea T."/>
            <person name="Sykes S."/>
            <person name="Wortman J."/>
            <person name="Nusbaum C."/>
            <person name="Birren B."/>
        </authorList>
    </citation>
    <scope>NUCLEOTIDE SEQUENCE [LARGE SCALE GENOMIC DNA]</scope>
    <source>
        <strain evidence="1">CBS 10117</strain>
    </source>
</reference>
<organism evidence="1">
    <name type="scientific">Kwoniella dejecticola CBS 10117</name>
    <dbReference type="NCBI Taxonomy" id="1296121"/>
    <lineage>
        <taxon>Eukaryota</taxon>
        <taxon>Fungi</taxon>
        <taxon>Dikarya</taxon>
        <taxon>Basidiomycota</taxon>
        <taxon>Agaricomycotina</taxon>
        <taxon>Tremellomycetes</taxon>
        <taxon>Tremellales</taxon>
        <taxon>Cryptococcaceae</taxon>
        <taxon>Kwoniella</taxon>
    </lineage>
</organism>
<dbReference type="KEGG" id="kdj:28965117"/>
<dbReference type="RefSeq" id="XP_018267431.1">
    <property type="nucleotide sequence ID" value="XM_018404777.1"/>
</dbReference>
<dbReference type="Proteomes" id="UP000078595">
    <property type="component" value="Chromosome 1"/>
</dbReference>
<dbReference type="EMBL" id="CP144530">
    <property type="protein sequence ID" value="WWC58864.1"/>
    <property type="molecule type" value="Genomic_DNA"/>
</dbReference>
<keyword evidence="3" id="KW-1185">Reference proteome</keyword>
<evidence type="ECO:0000313" key="1">
    <source>
        <dbReference type="EMBL" id="OBR89589.1"/>
    </source>
</evidence>
<evidence type="ECO:0000313" key="3">
    <source>
        <dbReference type="Proteomes" id="UP000078595"/>
    </source>
</evidence>
<proteinExistence type="predicted"/>
<dbReference type="GeneID" id="28965117"/>
<sequence length="273" mass="31094">MQSLDSSAYLGDEGRLRLLANSDEVYESKNQWRRAQATASYPDNPVMQEVQYEKLKYSPEYLGQDDAWERCTNAPSFHDPGIKSKLNNIEMGEISRQAKRLCESMIQSLMTGDCTLKTRYEDKPADMDDMTWLQGYQADCQKFKSTLSKIDWAGIYDEDDEDDEEREGTFVAALKDRIGTTLPQVIERRKENGRNGFISLDQIGTRVLMDPQAVTQEGKLEDHWATLYLSGRYGVLETGIGDDLEVCKVGDILDVNEPVTVQVIDDEDWPSDF</sequence>
<reference evidence="2" key="3">
    <citation type="submission" date="2024-02" db="EMBL/GenBank/DDBJ databases">
        <title>Comparative genomics of Cryptococcus and Kwoniella reveals pathogenesis evolution and contrasting modes of karyotype evolution via chromosome fusion or intercentromeric recombination.</title>
        <authorList>
            <person name="Coelho M.A."/>
            <person name="David-Palma M."/>
            <person name="Shea T."/>
            <person name="Bowers K."/>
            <person name="McGinley-Smith S."/>
            <person name="Mohammad A.W."/>
            <person name="Gnirke A."/>
            <person name="Yurkov A.M."/>
            <person name="Nowrousian M."/>
            <person name="Sun S."/>
            <person name="Cuomo C.A."/>
            <person name="Heitman J."/>
        </authorList>
    </citation>
    <scope>NUCLEOTIDE SEQUENCE</scope>
    <source>
        <strain evidence="2">CBS 10117</strain>
    </source>
</reference>
<dbReference type="AlphaFoldDB" id="A0A1A6AHP6"/>
<name>A0A1A6AHP6_9TREE</name>
<gene>
    <name evidence="1" type="ORF">I303_01418</name>
    <name evidence="2" type="ORF">I303_101409</name>
</gene>
<dbReference type="VEuPathDB" id="FungiDB:I303_01418"/>
<dbReference type="EMBL" id="KI894027">
    <property type="protein sequence ID" value="OBR89589.1"/>
    <property type="molecule type" value="Genomic_DNA"/>
</dbReference>
<evidence type="ECO:0000313" key="2">
    <source>
        <dbReference type="EMBL" id="WWC58864.1"/>
    </source>
</evidence>
<accession>A0A1A6AHP6</accession>
<reference evidence="2" key="2">
    <citation type="submission" date="2013-07" db="EMBL/GenBank/DDBJ databases">
        <authorList>
            <consortium name="The Broad Institute Genome Sequencing Platform"/>
            <person name="Cuomo C."/>
            <person name="Litvintseva A."/>
            <person name="Chen Y."/>
            <person name="Heitman J."/>
            <person name="Sun S."/>
            <person name="Springer D."/>
            <person name="Dromer F."/>
            <person name="Young S.K."/>
            <person name="Zeng Q."/>
            <person name="Gargeya S."/>
            <person name="Fitzgerald M."/>
            <person name="Abouelleil A."/>
            <person name="Alvarado L."/>
            <person name="Berlin A.M."/>
            <person name="Chapman S.B."/>
            <person name="Dewar J."/>
            <person name="Goldberg J."/>
            <person name="Griggs A."/>
            <person name="Gujja S."/>
            <person name="Hansen M."/>
            <person name="Howarth C."/>
            <person name="Imamovic A."/>
            <person name="Larimer J."/>
            <person name="McCowan C."/>
            <person name="Murphy C."/>
            <person name="Pearson M."/>
            <person name="Priest M."/>
            <person name="Roberts A."/>
            <person name="Saif S."/>
            <person name="Shea T."/>
            <person name="Sykes S."/>
            <person name="Wortman J."/>
            <person name="Nusbaum C."/>
            <person name="Birren B."/>
        </authorList>
    </citation>
    <scope>NUCLEOTIDE SEQUENCE</scope>
    <source>
        <strain evidence="2">CBS 10117</strain>
    </source>
</reference>
<protein>
    <submittedName>
        <fullName evidence="1">Uncharacterized protein</fullName>
    </submittedName>
</protein>